<reference evidence="1" key="1">
    <citation type="submission" date="2013-11" db="EMBL/GenBank/DDBJ databases">
        <title>Microbial diversity, functional groups and degradation webs in Northern and Southern Mediterranean and Red Sea marine crude oil polluted sites.</title>
        <authorList>
            <person name="Daffonchio D."/>
            <person name="Mapelli F."/>
            <person name="Ferrer M."/>
            <person name="Richter M."/>
            <person name="Cherif A."/>
            <person name="Malkawi H.I."/>
            <person name="Yakimov M.M."/>
            <person name="Abdel-Fattah Y.R."/>
            <person name="Blaghen M."/>
            <person name="Golyshin P.N."/>
            <person name="Kalogerakis N."/>
            <person name="Boon N."/>
            <person name="Magagnini M."/>
            <person name="Fava F."/>
        </authorList>
    </citation>
    <scope>NUCLEOTIDE SEQUENCE</scope>
</reference>
<dbReference type="AlphaFoldDB" id="A0A1B6NYP0"/>
<evidence type="ECO:0000313" key="1">
    <source>
        <dbReference type="EMBL" id="KTF08494.1"/>
    </source>
</evidence>
<name>A0A1B6NYP0_9ZZZZ</name>
<comment type="caution">
    <text evidence="1">The sequence shown here is derived from an EMBL/GenBank/DDBJ whole genome shotgun (WGS) entry which is preliminary data.</text>
</comment>
<sequence length="41" mass="4779">MIDLFVNKSIHDVPFYIVYIEVMSFDQLVKIVAERKSGFVS</sequence>
<proteinExistence type="predicted"/>
<protein>
    <submittedName>
        <fullName evidence="1">Uncharacterized protein</fullName>
    </submittedName>
</protein>
<organism evidence="1">
    <name type="scientific">marine sediment metagenome</name>
    <dbReference type="NCBI Taxonomy" id="412755"/>
    <lineage>
        <taxon>unclassified sequences</taxon>
        <taxon>metagenomes</taxon>
        <taxon>ecological metagenomes</taxon>
    </lineage>
</organism>
<dbReference type="EMBL" id="AYSL01000001">
    <property type="protein sequence ID" value="KTF08494.1"/>
    <property type="molecule type" value="Genomic_DNA"/>
</dbReference>
<gene>
    <name evidence="1" type="ORF">MGSAQ_000010</name>
</gene>
<accession>A0A1B6NYP0</accession>